<dbReference type="PANTHER" id="PTHR48081">
    <property type="entry name" value="AB HYDROLASE SUPERFAMILY PROTEIN C4A8.06C"/>
    <property type="match status" value="1"/>
</dbReference>
<evidence type="ECO:0000259" key="2">
    <source>
        <dbReference type="Pfam" id="PF20434"/>
    </source>
</evidence>
<dbReference type="STRING" id="119641.SAMN05421842_10939"/>
<proteinExistence type="predicted"/>
<dbReference type="InterPro" id="IPR050300">
    <property type="entry name" value="GDXG_lipolytic_enzyme"/>
</dbReference>
<dbReference type="RefSeq" id="WP_090090558.1">
    <property type="nucleotide sequence ID" value="NZ_FOMG01000009.1"/>
</dbReference>
<feature type="domain" description="BD-FAE-like" evidence="2">
    <location>
        <begin position="75"/>
        <end position="278"/>
    </location>
</feature>
<gene>
    <name evidence="3" type="ORF">SAMN05421842_10939</name>
</gene>
<dbReference type="OrthoDB" id="24847at2"/>
<dbReference type="AlphaFoldDB" id="A0A1I1M262"/>
<dbReference type="GO" id="GO:0016787">
    <property type="term" value="F:hydrolase activity"/>
    <property type="evidence" value="ECO:0007669"/>
    <property type="project" value="UniProtKB-KW"/>
</dbReference>
<dbReference type="InterPro" id="IPR029058">
    <property type="entry name" value="AB_hydrolase_fold"/>
</dbReference>
<evidence type="ECO:0000313" key="3">
    <source>
        <dbReference type="EMBL" id="SFC76703.1"/>
    </source>
</evidence>
<keyword evidence="4" id="KW-1185">Reference proteome</keyword>
<dbReference type="Proteomes" id="UP000199263">
    <property type="component" value="Unassembled WGS sequence"/>
</dbReference>
<protein>
    <submittedName>
        <fullName evidence="3">Acetyl esterase/lipase</fullName>
    </submittedName>
</protein>
<dbReference type="EMBL" id="FOMG01000009">
    <property type="protein sequence ID" value="SFC76703.1"/>
    <property type="molecule type" value="Genomic_DNA"/>
</dbReference>
<dbReference type="SUPFAM" id="SSF53474">
    <property type="entry name" value="alpha/beta-Hydrolases"/>
    <property type="match status" value="1"/>
</dbReference>
<evidence type="ECO:0000313" key="4">
    <source>
        <dbReference type="Proteomes" id="UP000199263"/>
    </source>
</evidence>
<dbReference type="Gene3D" id="3.40.50.1820">
    <property type="entry name" value="alpha/beta hydrolase"/>
    <property type="match status" value="1"/>
</dbReference>
<name>A0A1I1M262_9CLOT</name>
<evidence type="ECO:0000256" key="1">
    <source>
        <dbReference type="ARBA" id="ARBA00022801"/>
    </source>
</evidence>
<accession>A0A1I1M262</accession>
<sequence length="324" mass="36984">MKKFLKRMILLILVVTTISGLVFRKKISLCYIIAKDVISFKNNIHSYDDLNFDATEDMDYKNLVYKNTNGTELSLDIYTPLKKVYKTSPVLLYVHGGSWVYGDKSIPQAITPILNIFRQNGFTIISTSYELMREKENFEKQICDVKDSIRWINKNQTQYNLNADEIGVIGTSSGAHLSLMSAYTSNDEFQDDPELAKYSSKVKYVVDFFGPTDLSLLDTSNLNWDLKKIFKSAQYNKDISYKYNPINYVNSDIPKTLIIHSKTDSVVPYESSLRLYNKCIEVTGSAKLVSLDNAVHDLSEISSNDVINLSEEVLKFIIKNSPLF</sequence>
<keyword evidence="1" id="KW-0378">Hydrolase</keyword>
<dbReference type="Pfam" id="PF20434">
    <property type="entry name" value="BD-FAE"/>
    <property type="match status" value="1"/>
</dbReference>
<organism evidence="3 4">
    <name type="scientific">Clostridium uliginosum</name>
    <dbReference type="NCBI Taxonomy" id="119641"/>
    <lineage>
        <taxon>Bacteria</taxon>
        <taxon>Bacillati</taxon>
        <taxon>Bacillota</taxon>
        <taxon>Clostridia</taxon>
        <taxon>Eubacteriales</taxon>
        <taxon>Clostridiaceae</taxon>
        <taxon>Clostridium</taxon>
    </lineage>
</organism>
<reference evidence="3 4" key="1">
    <citation type="submission" date="2016-10" db="EMBL/GenBank/DDBJ databases">
        <authorList>
            <person name="de Groot N.N."/>
        </authorList>
    </citation>
    <scope>NUCLEOTIDE SEQUENCE [LARGE SCALE GENOMIC DNA]</scope>
    <source>
        <strain evidence="3 4">DSM 12992</strain>
    </source>
</reference>
<dbReference type="InterPro" id="IPR049492">
    <property type="entry name" value="BD-FAE-like_dom"/>
</dbReference>
<dbReference type="PANTHER" id="PTHR48081:SF13">
    <property type="entry name" value="ALPHA_BETA HYDROLASE"/>
    <property type="match status" value="1"/>
</dbReference>